<name>A0A816F9T5_ADIRI</name>
<dbReference type="AlphaFoldDB" id="A0A816F9T5"/>
<protein>
    <submittedName>
        <fullName evidence="3">Uncharacterized protein</fullName>
    </submittedName>
</protein>
<gene>
    <name evidence="3" type="ORF">XAT740_LOCUS56623</name>
</gene>
<dbReference type="Proteomes" id="UP000663828">
    <property type="component" value="Unassembled WGS sequence"/>
</dbReference>
<feature type="non-terminal residue" evidence="3">
    <location>
        <position position="1"/>
    </location>
</feature>
<sequence>NSPATKPKNRQVRTPLITTPETPRRSMLPTKKTKILPDSNRRANPTHSRPSIFQRLFGLRSSSISQQQSQQQPISIVIESPPASPLISPLRVTLDSRDDLMPLTTSSTTSSASGRASSSGYESMSNTVFEEIVSSIPVIIANENNSIKLRNKSIRKDERRSNINALWNSPILREKSNRQQRISQLKHRQNELKLELAMTKTFLLMDKTKHFDYNESLNSTIHNSPMHTNSSTMNEEDELESEIEHLERRLASAKSQLLYVTYQKNKQIKS</sequence>
<dbReference type="EMBL" id="CAJNOR010011216">
    <property type="protein sequence ID" value="CAF1659793.1"/>
    <property type="molecule type" value="Genomic_DNA"/>
</dbReference>
<accession>A0A816F9T5</accession>
<feature type="compositionally biased region" description="Low complexity" evidence="2">
    <location>
        <begin position="104"/>
        <end position="120"/>
    </location>
</feature>
<evidence type="ECO:0000256" key="2">
    <source>
        <dbReference type="SAM" id="MobiDB-lite"/>
    </source>
</evidence>
<feature type="region of interest" description="Disordered" evidence="2">
    <location>
        <begin position="100"/>
        <end position="121"/>
    </location>
</feature>
<keyword evidence="4" id="KW-1185">Reference proteome</keyword>
<reference evidence="3" key="1">
    <citation type="submission" date="2021-02" db="EMBL/GenBank/DDBJ databases">
        <authorList>
            <person name="Nowell W R."/>
        </authorList>
    </citation>
    <scope>NUCLEOTIDE SEQUENCE</scope>
</reference>
<evidence type="ECO:0000313" key="3">
    <source>
        <dbReference type="EMBL" id="CAF1659793.1"/>
    </source>
</evidence>
<proteinExistence type="predicted"/>
<evidence type="ECO:0000313" key="4">
    <source>
        <dbReference type="Proteomes" id="UP000663828"/>
    </source>
</evidence>
<keyword evidence="1" id="KW-0175">Coiled coil</keyword>
<evidence type="ECO:0000256" key="1">
    <source>
        <dbReference type="SAM" id="Coils"/>
    </source>
</evidence>
<comment type="caution">
    <text evidence="3">The sequence shown here is derived from an EMBL/GenBank/DDBJ whole genome shotgun (WGS) entry which is preliminary data.</text>
</comment>
<feature type="region of interest" description="Disordered" evidence="2">
    <location>
        <begin position="1"/>
        <end position="50"/>
    </location>
</feature>
<organism evidence="3 4">
    <name type="scientific">Adineta ricciae</name>
    <name type="common">Rotifer</name>
    <dbReference type="NCBI Taxonomy" id="249248"/>
    <lineage>
        <taxon>Eukaryota</taxon>
        <taxon>Metazoa</taxon>
        <taxon>Spiralia</taxon>
        <taxon>Gnathifera</taxon>
        <taxon>Rotifera</taxon>
        <taxon>Eurotatoria</taxon>
        <taxon>Bdelloidea</taxon>
        <taxon>Adinetida</taxon>
        <taxon>Adinetidae</taxon>
        <taxon>Adineta</taxon>
    </lineage>
</organism>
<feature type="coiled-coil region" evidence="1">
    <location>
        <begin position="229"/>
        <end position="256"/>
    </location>
</feature>